<evidence type="ECO:0000259" key="1">
    <source>
        <dbReference type="SMART" id="SM00507"/>
    </source>
</evidence>
<accession>A0A074L340</accession>
<keyword evidence="3" id="KW-1185">Reference proteome</keyword>
<dbReference type="GO" id="GO:0004519">
    <property type="term" value="F:endonuclease activity"/>
    <property type="evidence" value="ECO:0007669"/>
    <property type="project" value="UniProtKB-KW"/>
</dbReference>
<dbReference type="PANTHER" id="PTHR33877:SF2">
    <property type="entry name" value="OS07G0170200 PROTEIN"/>
    <property type="match status" value="1"/>
</dbReference>
<gene>
    <name evidence="2" type="ORF">EL17_04385</name>
</gene>
<dbReference type="AlphaFoldDB" id="A0A074L340"/>
<name>A0A074L340_9BACT</name>
<organism evidence="2 3">
    <name type="scientific">Anditalea andensis</name>
    <dbReference type="NCBI Taxonomy" id="1048983"/>
    <lineage>
        <taxon>Bacteria</taxon>
        <taxon>Pseudomonadati</taxon>
        <taxon>Bacteroidota</taxon>
        <taxon>Cytophagia</taxon>
        <taxon>Cytophagales</taxon>
        <taxon>Cytophagaceae</taxon>
        <taxon>Anditalea</taxon>
    </lineage>
</organism>
<dbReference type="PANTHER" id="PTHR33877">
    <property type="entry name" value="SLL1193 PROTEIN"/>
    <property type="match status" value="1"/>
</dbReference>
<evidence type="ECO:0000313" key="2">
    <source>
        <dbReference type="EMBL" id="KEO74920.1"/>
    </source>
</evidence>
<dbReference type="InterPro" id="IPR003615">
    <property type="entry name" value="HNH_nuc"/>
</dbReference>
<keyword evidence="2" id="KW-0540">Nuclease</keyword>
<dbReference type="Proteomes" id="UP000027821">
    <property type="component" value="Unassembled WGS sequence"/>
</dbReference>
<dbReference type="eggNOG" id="COG1403">
    <property type="taxonomic scope" value="Bacteria"/>
</dbReference>
<dbReference type="Gene3D" id="1.10.30.50">
    <property type="match status" value="1"/>
</dbReference>
<feature type="domain" description="HNH nuclease" evidence="1">
    <location>
        <begin position="71"/>
        <end position="121"/>
    </location>
</feature>
<sequence length="169" mass="19503">MEKKVLVLNLDHTPVAVVTAQKAFVLTFLEKASPLATYEYLTIRTVDREYVYPAVIRLQEYKNIPFKGVMLNRNNLFKRDQNQCQYCGSTRHLTIDHVIPKSKGGKTNWMNLVTACHRCNTQKGDRTPEQVGLKLNNPPFRPTLSHFLAEYAHKNAIEWMPFLGVKEKI</sequence>
<dbReference type="EMBL" id="JMIH01000014">
    <property type="protein sequence ID" value="KEO74920.1"/>
    <property type="molecule type" value="Genomic_DNA"/>
</dbReference>
<dbReference type="SMART" id="SM00507">
    <property type="entry name" value="HNHc"/>
    <property type="match status" value="1"/>
</dbReference>
<dbReference type="CDD" id="cd00085">
    <property type="entry name" value="HNHc"/>
    <property type="match status" value="1"/>
</dbReference>
<keyword evidence="2" id="KW-0378">Hydrolase</keyword>
<dbReference type="STRING" id="1048983.EL17_04385"/>
<dbReference type="RefSeq" id="WP_035071292.1">
    <property type="nucleotide sequence ID" value="NZ_JMIH01000014.1"/>
</dbReference>
<dbReference type="Pfam" id="PF14279">
    <property type="entry name" value="HNH_5"/>
    <property type="match status" value="1"/>
</dbReference>
<protein>
    <submittedName>
        <fullName evidence="2">HNH endonuclease</fullName>
    </submittedName>
</protein>
<reference evidence="2 3" key="1">
    <citation type="submission" date="2014-04" db="EMBL/GenBank/DDBJ databases">
        <title>Characterization and application of a salt tolerant electro-active bacterium.</title>
        <authorList>
            <person name="Yang L."/>
            <person name="Wei S."/>
            <person name="Tay Q.X.M."/>
        </authorList>
    </citation>
    <scope>NUCLEOTIDE SEQUENCE [LARGE SCALE GENOMIC DNA]</scope>
    <source>
        <strain evidence="2 3">LY1</strain>
    </source>
</reference>
<comment type="caution">
    <text evidence="2">The sequence shown here is derived from an EMBL/GenBank/DDBJ whole genome shotgun (WGS) entry which is preliminary data.</text>
</comment>
<proteinExistence type="predicted"/>
<dbReference type="InterPro" id="IPR029471">
    <property type="entry name" value="HNH_5"/>
</dbReference>
<evidence type="ECO:0000313" key="3">
    <source>
        <dbReference type="Proteomes" id="UP000027821"/>
    </source>
</evidence>
<dbReference type="InterPro" id="IPR052892">
    <property type="entry name" value="NA-targeting_endonuclease"/>
</dbReference>
<keyword evidence="2" id="KW-0255">Endonuclease</keyword>
<dbReference type="OrthoDB" id="9802901at2"/>